<dbReference type="InterPro" id="IPR036770">
    <property type="entry name" value="Ankyrin_rpt-contain_sf"/>
</dbReference>
<name>A0A4P6YC00_9FLAO</name>
<dbReference type="SUPFAM" id="SSF48403">
    <property type="entry name" value="Ankyrin repeat"/>
    <property type="match status" value="1"/>
</dbReference>
<evidence type="ECO:0000313" key="6">
    <source>
        <dbReference type="Proteomes" id="UP000291124"/>
    </source>
</evidence>
<gene>
    <name evidence="5" type="ORF">E1750_05710</name>
</gene>
<keyword evidence="2 3" id="KW-0040">ANK repeat</keyword>
<dbReference type="PROSITE" id="PS50297">
    <property type="entry name" value="ANK_REP_REGION"/>
    <property type="match status" value="2"/>
</dbReference>
<accession>A0A4P6YC00</accession>
<feature type="chain" id="PRO_5020593917" evidence="4">
    <location>
        <begin position="19"/>
        <end position="171"/>
    </location>
</feature>
<dbReference type="OrthoDB" id="5657095at2"/>
<evidence type="ECO:0000256" key="2">
    <source>
        <dbReference type="ARBA" id="ARBA00023043"/>
    </source>
</evidence>
<feature type="signal peptide" evidence="4">
    <location>
        <begin position="1"/>
        <end position="18"/>
    </location>
</feature>
<reference evidence="6" key="1">
    <citation type="submission" date="2019-03" db="EMBL/GenBank/DDBJ databases">
        <title>Flavobacterium sp.</title>
        <authorList>
            <person name="Kim H."/>
        </authorList>
    </citation>
    <scope>NUCLEOTIDE SEQUENCE [LARGE SCALE GENOMIC DNA]</scope>
    <source>
        <strain evidence="6">GS13</strain>
    </source>
</reference>
<dbReference type="PANTHER" id="PTHR24171">
    <property type="entry name" value="ANKYRIN REPEAT DOMAIN-CONTAINING PROTEIN 39-RELATED"/>
    <property type="match status" value="1"/>
</dbReference>
<dbReference type="Pfam" id="PF12796">
    <property type="entry name" value="Ank_2"/>
    <property type="match status" value="1"/>
</dbReference>
<evidence type="ECO:0000256" key="4">
    <source>
        <dbReference type="SAM" id="SignalP"/>
    </source>
</evidence>
<dbReference type="PROSITE" id="PS50088">
    <property type="entry name" value="ANK_REPEAT"/>
    <property type="match status" value="2"/>
</dbReference>
<feature type="repeat" description="ANK" evidence="3">
    <location>
        <begin position="117"/>
        <end position="149"/>
    </location>
</feature>
<protein>
    <submittedName>
        <fullName evidence="5">Ankyrin repeat domain-containing protein</fullName>
    </submittedName>
</protein>
<dbReference type="EMBL" id="CP037933">
    <property type="protein sequence ID" value="QBN18324.1"/>
    <property type="molecule type" value="Genomic_DNA"/>
</dbReference>
<dbReference type="SMART" id="SM00248">
    <property type="entry name" value="ANK"/>
    <property type="match status" value="3"/>
</dbReference>
<sequence length="171" mass="18916">MKKVCILILFLSFNVVFSQNTNCFDIARKGSLAEMKSLFEKDKSIVNAVDENGSSMLILACYRGNHEVAKFLMNQNADLNYNSKNGTALMACVVKGQYQLVDELISKKANLDLTDANGTTALMLAVQFKNVEMVKILVAAGANKALKCKQNKTAFEYAVFSNNEEIINLLK</sequence>
<evidence type="ECO:0000313" key="5">
    <source>
        <dbReference type="EMBL" id="QBN18324.1"/>
    </source>
</evidence>
<dbReference type="AlphaFoldDB" id="A0A4P6YC00"/>
<organism evidence="5 6">
    <name type="scientific">Flavobacterium nackdongense</name>
    <dbReference type="NCBI Taxonomy" id="2547394"/>
    <lineage>
        <taxon>Bacteria</taxon>
        <taxon>Pseudomonadati</taxon>
        <taxon>Bacteroidota</taxon>
        <taxon>Flavobacteriia</taxon>
        <taxon>Flavobacteriales</taxon>
        <taxon>Flavobacteriaceae</taxon>
        <taxon>Flavobacterium</taxon>
    </lineage>
</organism>
<keyword evidence="1" id="KW-0677">Repeat</keyword>
<dbReference type="Gene3D" id="1.25.40.20">
    <property type="entry name" value="Ankyrin repeat-containing domain"/>
    <property type="match status" value="1"/>
</dbReference>
<evidence type="ECO:0000256" key="1">
    <source>
        <dbReference type="ARBA" id="ARBA00022737"/>
    </source>
</evidence>
<dbReference type="Proteomes" id="UP000291124">
    <property type="component" value="Chromosome"/>
</dbReference>
<dbReference type="Pfam" id="PF13637">
    <property type="entry name" value="Ank_4"/>
    <property type="match status" value="1"/>
</dbReference>
<dbReference type="InterPro" id="IPR002110">
    <property type="entry name" value="Ankyrin_rpt"/>
</dbReference>
<keyword evidence="4" id="KW-0732">Signal</keyword>
<proteinExistence type="predicted"/>
<feature type="repeat" description="ANK" evidence="3">
    <location>
        <begin position="52"/>
        <end position="84"/>
    </location>
</feature>
<keyword evidence="6" id="KW-1185">Reference proteome</keyword>
<dbReference type="KEGG" id="fnk:E1750_05710"/>
<evidence type="ECO:0000256" key="3">
    <source>
        <dbReference type="PROSITE-ProRule" id="PRU00023"/>
    </source>
</evidence>
<dbReference type="PANTHER" id="PTHR24171:SF9">
    <property type="entry name" value="ANKYRIN REPEAT DOMAIN-CONTAINING PROTEIN 39"/>
    <property type="match status" value="1"/>
</dbReference>
<dbReference type="RefSeq" id="WP_133275852.1">
    <property type="nucleotide sequence ID" value="NZ_CP037933.1"/>
</dbReference>